<dbReference type="SUPFAM" id="SSF46689">
    <property type="entry name" value="Homeodomain-like"/>
    <property type="match status" value="2"/>
</dbReference>
<evidence type="ECO:0000313" key="5">
    <source>
        <dbReference type="EMBL" id="AQV97934.1"/>
    </source>
</evidence>
<organism evidence="5 6">
    <name type="scientific">Cupriavidus necator</name>
    <name type="common">Alcaligenes eutrophus</name>
    <name type="synonym">Ralstonia eutropha</name>
    <dbReference type="NCBI Taxonomy" id="106590"/>
    <lineage>
        <taxon>Bacteria</taxon>
        <taxon>Pseudomonadati</taxon>
        <taxon>Pseudomonadota</taxon>
        <taxon>Betaproteobacteria</taxon>
        <taxon>Burkholderiales</taxon>
        <taxon>Burkholderiaceae</taxon>
        <taxon>Cupriavidus</taxon>
    </lineage>
</organism>
<evidence type="ECO:0000259" key="4">
    <source>
        <dbReference type="PROSITE" id="PS01124"/>
    </source>
</evidence>
<dbReference type="Proteomes" id="UP000189627">
    <property type="component" value="Chromosome 2"/>
</dbReference>
<dbReference type="Gene3D" id="1.10.10.60">
    <property type="entry name" value="Homeodomain-like"/>
    <property type="match status" value="2"/>
</dbReference>
<gene>
    <name evidence="5" type="ORF">BJN34_29140</name>
</gene>
<evidence type="ECO:0000256" key="3">
    <source>
        <dbReference type="ARBA" id="ARBA00023163"/>
    </source>
</evidence>
<keyword evidence="3" id="KW-0804">Transcription</keyword>
<dbReference type="KEGG" id="cuh:BJN34_29140"/>
<dbReference type="PANTHER" id="PTHR46796">
    <property type="entry name" value="HTH-TYPE TRANSCRIPTIONAL ACTIVATOR RHAS-RELATED"/>
    <property type="match status" value="1"/>
</dbReference>
<dbReference type="InterPro" id="IPR018062">
    <property type="entry name" value="HTH_AraC-typ_CS"/>
</dbReference>
<keyword evidence="1" id="KW-0805">Transcription regulation</keyword>
<dbReference type="PROSITE" id="PS01124">
    <property type="entry name" value="HTH_ARAC_FAMILY_2"/>
    <property type="match status" value="1"/>
</dbReference>
<dbReference type="SMART" id="SM00342">
    <property type="entry name" value="HTH_ARAC"/>
    <property type="match status" value="1"/>
</dbReference>
<accession>A0A1U9UYY1</accession>
<dbReference type="PROSITE" id="PS00041">
    <property type="entry name" value="HTH_ARAC_FAMILY_1"/>
    <property type="match status" value="1"/>
</dbReference>
<dbReference type="RefSeq" id="WP_078200257.1">
    <property type="nucleotide sequence ID" value="NZ_CP017758.1"/>
</dbReference>
<feature type="domain" description="HTH araC/xylS-type" evidence="4">
    <location>
        <begin position="176"/>
        <end position="274"/>
    </location>
</feature>
<dbReference type="OrthoDB" id="9178898at2"/>
<name>A0A1U9UYY1_CUPNE</name>
<dbReference type="EMBL" id="CP017758">
    <property type="protein sequence ID" value="AQV97934.1"/>
    <property type="molecule type" value="Genomic_DNA"/>
</dbReference>
<dbReference type="PRINTS" id="PR00032">
    <property type="entry name" value="HTHARAC"/>
</dbReference>
<dbReference type="InterPro" id="IPR050204">
    <property type="entry name" value="AraC_XylS_family_regulators"/>
</dbReference>
<protein>
    <submittedName>
        <fullName evidence="5">AraC family transcriptional regulator</fullName>
    </submittedName>
</protein>
<dbReference type="AlphaFoldDB" id="A0A1U9UYY1"/>
<evidence type="ECO:0000256" key="1">
    <source>
        <dbReference type="ARBA" id="ARBA00023015"/>
    </source>
</evidence>
<dbReference type="InterPro" id="IPR009057">
    <property type="entry name" value="Homeodomain-like_sf"/>
</dbReference>
<dbReference type="GO" id="GO:0003700">
    <property type="term" value="F:DNA-binding transcription factor activity"/>
    <property type="evidence" value="ECO:0007669"/>
    <property type="project" value="InterPro"/>
</dbReference>
<evidence type="ECO:0000256" key="2">
    <source>
        <dbReference type="ARBA" id="ARBA00023125"/>
    </source>
</evidence>
<dbReference type="InterPro" id="IPR018060">
    <property type="entry name" value="HTH_AraC"/>
</dbReference>
<dbReference type="PANTHER" id="PTHR46796:SF2">
    <property type="entry name" value="TRANSCRIPTIONAL REGULATORY PROTEIN"/>
    <property type="match status" value="1"/>
</dbReference>
<evidence type="ECO:0000313" key="6">
    <source>
        <dbReference type="Proteomes" id="UP000189627"/>
    </source>
</evidence>
<keyword evidence="2" id="KW-0238">DNA-binding</keyword>
<dbReference type="InterPro" id="IPR020449">
    <property type="entry name" value="Tscrpt_reg_AraC-type_HTH"/>
</dbReference>
<dbReference type="GO" id="GO:0043565">
    <property type="term" value="F:sequence-specific DNA binding"/>
    <property type="evidence" value="ECO:0007669"/>
    <property type="project" value="InterPro"/>
</dbReference>
<reference evidence="6" key="1">
    <citation type="submission" date="2017-02" db="EMBL/GenBank/DDBJ databases">
        <title>Complete genome sequence of Cupriavidus necator strain NH9, a 3-chlorobenzoate degrader.</title>
        <authorList>
            <person name="Moriuchi R."/>
            <person name="Dohra H."/>
            <person name="Ogawa N."/>
        </authorList>
    </citation>
    <scope>NUCLEOTIDE SEQUENCE [LARGE SCALE GENOMIC DNA]</scope>
    <source>
        <strain evidence="6">NH9</strain>
    </source>
</reference>
<proteinExistence type="predicted"/>
<dbReference type="Pfam" id="PF12833">
    <property type="entry name" value="HTH_18"/>
    <property type="match status" value="1"/>
</dbReference>
<sequence length="284" mass="31049">MAKDRLIRIVHGSYGRATLHLIEGALVAHAHAEFHLIFKLGGSDALFKVDDSTVTVSDDRALLINPWSTHAKLDQGPERSLLLALLLDPGWLGTTLEIENAATGLQFQELTAAVDGEIATAITALSGCLAHGETNATTSCEEAVAQLVRATAARYAKLRSMTEVLATSKPLDYRIKRAAEFIRNHAWDNPNVETVANAVGMSRSRLFDQFKACMGTSPQQYLDWVRVSIATQLLTERHTSIGEVSHQLGFSAQSHFTRFFVQHLGISPSEFRRTGIVAGVQSEQ</sequence>